<dbReference type="PROSITE" id="PS50004">
    <property type="entry name" value="C2"/>
    <property type="match status" value="1"/>
</dbReference>
<dbReference type="InterPro" id="IPR035892">
    <property type="entry name" value="C2_domain_sf"/>
</dbReference>
<feature type="region of interest" description="Disordered" evidence="1">
    <location>
        <begin position="1020"/>
        <end position="1056"/>
    </location>
</feature>
<keyword evidence="6" id="KW-1185">Reference proteome</keyword>
<reference evidence="4" key="2">
    <citation type="submission" date="2024-04" db="EMBL/GenBank/DDBJ databases">
        <authorList>
            <person name="Chen Y."/>
            <person name="Shah S."/>
            <person name="Dougan E. K."/>
            <person name="Thang M."/>
            <person name="Chan C."/>
        </authorList>
    </citation>
    <scope>NUCLEOTIDE SEQUENCE [LARGE SCALE GENOMIC DNA]</scope>
</reference>
<dbReference type="SUPFAM" id="SSF49562">
    <property type="entry name" value="C2 domain (Calcium/lipid-binding domain, CaLB)"/>
    <property type="match status" value="1"/>
</dbReference>
<dbReference type="EMBL" id="CAMXCT010001614">
    <property type="protein sequence ID" value="CAI3991661.1"/>
    <property type="molecule type" value="Genomic_DNA"/>
</dbReference>
<feature type="region of interest" description="Disordered" evidence="1">
    <location>
        <begin position="804"/>
        <end position="829"/>
    </location>
</feature>
<dbReference type="Pfam" id="PF00168">
    <property type="entry name" value="C2"/>
    <property type="match status" value="1"/>
</dbReference>
<dbReference type="Gene3D" id="2.60.40.150">
    <property type="entry name" value="C2 domain"/>
    <property type="match status" value="1"/>
</dbReference>
<gene>
    <name evidence="3" type="ORF">C1SCF055_LOCUS18550</name>
</gene>
<sequence>MTQPCCALKIGDLNAVCSFGPLANAWYGYNPVAADDSANVSPRSEVTVDSSRRRSSMDEELLPFPQTRAPCFPKRLQTDPCGASVSGLGRFKREPALVSGFLTSFCEMVWPKLSGAVQKLMDERVQEALKVAILKLPESMRGEVHYNISFGDSAPIIKDVYSWRKHPCVKDGIEVCGKMHWDAKVDMQLAIGPLNFGIDRILIDGVGCIIFRPLMDQAPILGGFHLFYCSPPKLRVGLTGLGGITRWAAVDDKVSEIMAEAFKMVMVLPQRMTQRCWAVMALGLRVDHAEDRSCFANTKIEDMPDFRCPPPVGVLQVKVLGARNLPGVDLGFGGRTSDPYCTVTVGGRTLRTSSCSRTLKPDWSQDPALVFLVYHERQDLKLQIFDENVLRQDIQLAELPRRIRSVADLAAKCGEARWLELATNDCGHGGHGEAEGSAVHLCAIFCDLAPDQSVGKAPQTSGTYVLALKLFHLRKVAPGDALGTKIRLRMGDLEIVSRPCKAIDPGNVHGFGKRMSTQISQLLQKGVDVTTVAEAFHLDPEVVEEVHRVQAKEHSWFGWDEAHYQLLPTDDMVQLEVQLGSSSNSSWSTTSSWLPLFFEAQHLDQVLQRCREAKSGHLQLQKLGLMREYRQRVLFAFNNLEGDGKDEAEEARDLAKKKQRFGKRLLDALHGEAYKACEDLMADHEKLREPEGYKHIFAALQTIEKVNIVKRTEAFDKFFDSSQRKRGQPVDTYIRQRKQQWSELQDVAENVQMSEDLRAYFLLKHVGITREDRRTVLLANQSNYTMEGIEKALRTSFYDLHEKERQRDQSGLSKSWGRKGAGRGMRSYAAATSDDTSSWAAISEEVDEDAFEEIATEEAYAVESNADGALETENAEVSDYGASEDDEIFQAYSTYKDSRKKLKDIQKSRGYFKNDGKYQNNAARDQAKQAEKARSRCAACHRLGHWAGDAECPAATRSGPKKVFKGGKNKGSGKGRAGKAYMVGESPTFFSLGDDLEEEEAYCDMVFDDGDSNINDMQQDSGFTETDLRRKTNQTGRTTESGTSGSTPWVNPEESPMVPIPVQDLRVYYVNDLEDACPKYLKEDKLTLRELQALCDKWEVKVSGTKEEVRDRLVRFFAGQAVVQKGYSKLYVQLRERELPSSRDMPLAPRPNYKAPPTALAKAKAKASTSTASSTPTSGRGYAAGAKDRGKAVTEMMMGNEDCRFFRPTAEHLEETPKKDPKTGIAVPDELEVGKPHAAIVCAFCGRPMVLRRHWSDSSLYFECSDPNCKHFTNYKDGLELLRASKPAKSEK</sequence>
<dbReference type="SMART" id="SM00239">
    <property type="entry name" value="C2"/>
    <property type="match status" value="1"/>
</dbReference>
<organism evidence="3">
    <name type="scientific">Cladocopium goreaui</name>
    <dbReference type="NCBI Taxonomy" id="2562237"/>
    <lineage>
        <taxon>Eukaryota</taxon>
        <taxon>Sar</taxon>
        <taxon>Alveolata</taxon>
        <taxon>Dinophyceae</taxon>
        <taxon>Suessiales</taxon>
        <taxon>Symbiodiniaceae</taxon>
        <taxon>Cladocopium</taxon>
    </lineage>
</organism>
<evidence type="ECO:0000313" key="3">
    <source>
        <dbReference type="EMBL" id="CAI3991661.1"/>
    </source>
</evidence>
<feature type="compositionally biased region" description="Low complexity" evidence="1">
    <location>
        <begin position="1035"/>
        <end position="1047"/>
    </location>
</feature>
<dbReference type="InterPro" id="IPR051634">
    <property type="entry name" value="Extended_Synaptotagmin"/>
</dbReference>
<evidence type="ECO:0000313" key="6">
    <source>
        <dbReference type="Proteomes" id="UP001152797"/>
    </source>
</evidence>
<feature type="region of interest" description="Disordered" evidence="1">
    <location>
        <begin position="38"/>
        <end position="58"/>
    </location>
</feature>
<proteinExistence type="predicted"/>
<dbReference type="EMBL" id="CAMXCT020001614">
    <property type="protein sequence ID" value="CAL1145036.1"/>
    <property type="molecule type" value="Genomic_DNA"/>
</dbReference>
<dbReference type="Proteomes" id="UP001152797">
    <property type="component" value="Unassembled WGS sequence"/>
</dbReference>
<comment type="caution">
    <text evidence="3">The sequence shown here is derived from an EMBL/GenBank/DDBJ whole genome shotgun (WGS) entry which is preliminary data.</text>
</comment>
<protein>
    <submittedName>
        <fullName evidence="5">Copia protein</fullName>
    </submittedName>
</protein>
<name>A0A9P1CK28_9DINO</name>
<evidence type="ECO:0000259" key="2">
    <source>
        <dbReference type="PROSITE" id="PS50004"/>
    </source>
</evidence>
<evidence type="ECO:0000313" key="4">
    <source>
        <dbReference type="EMBL" id="CAL1145036.1"/>
    </source>
</evidence>
<feature type="domain" description="C2" evidence="2">
    <location>
        <begin position="296"/>
        <end position="419"/>
    </location>
</feature>
<dbReference type="OrthoDB" id="441861at2759"/>
<dbReference type="InterPro" id="IPR000008">
    <property type="entry name" value="C2_dom"/>
</dbReference>
<evidence type="ECO:0000256" key="1">
    <source>
        <dbReference type="SAM" id="MobiDB-lite"/>
    </source>
</evidence>
<dbReference type="PANTHER" id="PTHR45761">
    <property type="entry name" value="EXTENDED SYNAPTOTAGMIN-LIKE PROTEIN 2, ISOFORM C"/>
    <property type="match status" value="1"/>
</dbReference>
<feature type="region of interest" description="Disordered" evidence="1">
    <location>
        <begin position="1141"/>
        <end position="1186"/>
    </location>
</feature>
<evidence type="ECO:0000313" key="5">
    <source>
        <dbReference type="EMBL" id="CAL4778973.1"/>
    </source>
</evidence>
<feature type="compositionally biased region" description="Low complexity" evidence="1">
    <location>
        <begin position="1155"/>
        <end position="1178"/>
    </location>
</feature>
<dbReference type="CDD" id="cd00030">
    <property type="entry name" value="C2"/>
    <property type="match status" value="1"/>
</dbReference>
<dbReference type="EMBL" id="CAMXCT030001614">
    <property type="protein sequence ID" value="CAL4778973.1"/>
    <property type="molecule type" value="Genomic_DNA"/>
</dbReference>
<dbReference type="PANTHER" id="PTHR45761:SF1">
    <property type="entry name" value="EXTENDED SYNAPTOTAGMIN-LIKE PROTEIN 2, ISOFORM C"/>
    <property type="match status" value="1"/>
</dbReference>
<accession>A0A9P1CK28</accession>
<feature type="compositionally biased region" description="Polar residues" evidence="1">
    <location>
        <begin position="38"/>
        <end position="49"/>
    </location>
</feature>
<reference evidence="3" key="1">
    <citation type="submission" date="2022-10" db="EMBL/GenBank/DDBJ databases">
        <authorList>
            <person name="Chen Y."/>
            <person name="Dougan E. K."/>
            <person name="Chan C."/>
            <person name="Rhodes N."/>
            <person name="Thang M."/>
        </authorList>
    </citation>
    <scope>NUCLEOTIDE SEQUENCE</scope>
</reference>